<dbReference type="AlphaFoldDB" id="A0A2T6AJU2"/>
<comment type="caution">
    <text evidence="1">The sequence shown here is derived from an EMBL/GenBank/DDBJ whole genome shotgun (WGS) entry which is preliminary data.</text>
</comment>
<keyword evidence="2" id="KW-1185">Reference proteome</keyword>
<dbReference type="Proteomes" id="UP000244174">
    <property type="component" value="Unassembled WGS sequence"/>
</dbReference>
<dbReference type="Gene3D" id="3.40.50.150">
    <property type="entry name" value="Vaccinia Virus protein VP39"/>
    <property type="match status" value="1"/>
</dbReference>
<accession>A0A2T6AJU2</accession>
<evidence type="ECO:0008006" key="3">
    <source>
        <dbReference type="Google" id="ProtNLM"/>
    </source>
</evidence>
<name>A0A2T6AJU2_9FLAO</name>
<evidence type="ECO:0000313" key="1">
    <source>
        <dbReference type="EMBL" id="PTX44074.1"/>
    </source>
</evidence>
<dbReference type="InterPro" id="IPR029063">
    <property type="entry name" value="SAM-dependent_MTases_sf"/>
</dbReference>
<dbReference type="RefSeq" id="WP_108170055.1">
    <property type="nucleotide sequence ID" value="NZ_QBKQ01000001.1"/>
</dbReference>
<organism evidence="1 2">
    <name type="scientific">Christiangramia gaetbulicola</name>
    <dbReference type="NCBI Taxonomy" id="703340"/>
    <lineage>
        <taxon>Bacteria</taxon>
        <taxon>Pseudomonadati</taxon>
        <taxon>Bacteroidota</taxon>
        <taxon>Flavobacteriia</taxon>
        <taxon>Flavobacteriales</taxon>
        <taxon>Flavobacteriaceae</taxon>
        <taxon>Christiangramia</taxon>
    </lineage>
</organism>
<sequence>MFKKIEVKKYVKQYFPSFVVNFLQKSKKKYWAELSHNDLDKLAYIYSCDKWGTHYYTPHYQKHFQQFKNEKVNLLEIGVGGYNDPSLGGASLKMWKQYFKKGKIYGLDIFDKSGIEEKRIKTFKASQTDLNLLNIFTKLKNGGIY</sequence>
<proteinExistence type="predicted"/>
<protein>
    <recommendedName>
        <fullName evidence="3">Methyltransferase family protein</fullName>
    </recommendedName>
</protein>
<gene>
    <name evidence="1" type="ORF">C8P64_0044</name>
</gene>
<reference evidence="1 2" key="1">
    <citation type="submission" date="2018-04" db="EMBL/GenBank/DDBJ databases">
        <title>Genomic Encyclopedia of Archaeal and Bacterial Type Strains, Phase II (KMG-II): from individual species to whole genera.</title>
        <authorList>
            <person name="Goeker M."/>
        </authorList>
    </citation>
    <scope>NUCLEOTIDE SEQUENCE [LARGE SCALE GENOMIC DNA]</scope>
    <source>
        <strain evidence="1 2">DSM 23082</strain>
    </source>
</reference>
<evidence type="ECO:0000313" key="2">
    <source>
        <dbReference type="Proteomes" id="UP000244174"/>
    </source>
</evidence>
<dbReference type="OrthoDB" id="9816564at2"/>
<dbReference type="EMBL" id="QBKQ01000001">
    <property type="protein sequence ID" value="PTX44074.1"/>
    <property type="molecule type" value="Genomic_DNA"/>
</dbReference>